<gene>
    <name evidence="1" type="ORF">SAMN05444000_103174</name>
</gene>
<name>A0A1M6ECZ6_9RHOB</name>
<reference evidence="2" key="1">
    <citation type="submission" date="2016-11" db="EMBL/GenBank/DDBJ databases">
        <authorList>
            <person name="Varghese N."/>
            <person name="Submissions S."/>
        </authorList>
    </citation>
    <scope>NUCLEOTIDE SEQUENCE [LARGE SCALE GENOMIC DNA]</scope>
    <source>
        <strain evidence="2">DSM 100564</strain>
    </source>
</reference>
<evidence type="ECO:0000313" key="1">
    <source>
        <dbReference type="EMBL" id="SHI83190.1"/>
    </source>
</evidence>
<keyword evidence="2" id="KW-1185">Reference proteome</keyword>
<dbReference type="AlphaFoldDB" id="A0A1M6ECZ6"/>
<dbReference type="EMBL" id="FQZQ01000003">
    <property type="protein sequence ID" value="SHI83190.1"/>
    <property type="molecule type" value="Genomic_DNA"/>
</dbReference>
<organism evidence="1 2">
    <name type="scientific">Shimia gijangensis</name>
    <dbReference type="NCBI Taxonomy" id="1470563"/>
    <lineage>
        <taxon>Bacteria</taxon>
        <taxon>Pseudomonadati</taxon>
        <taxon>Pseudomonadota</taxon>
        <taxon>Alphaproteobacteria</taxon>
        <taxon>Rhodobacterales</taxon>
        <taxon>Roseobacteraceae</taxon>
    </lineage>
</organism>
<dbReference type="Proteomes" id="UP000183982">
    <property type="component" value="Unassembled WGS sequence"/>
</dbReference>
<protein>
    <submittedName>
        <fullName evidence="1">Uncharacterized protein</fullName>
    </submittedName>
</protein>
<dbReference type="RefSeq" id="WP_139280624.1">
    <property type="nucleotide sequence ID" value="NZ_FQZQ01000003.1"/>
</dbReference>
<proteinExistence type="predicted"/>
<evidence type="ECO:0000313" key="2">
    <source>
        <dbReference type="Proteomes" id="UP000183982"/>
    </source>
</evidence>
<sequence>MTGHVPELKSFEQLFFELPPYSQVGLHDHFNVKKFHGLPRSTVKIDGHCPFCSRDSTFVVGFESLAHLSTVDIDNWCRFDEKSLVCARNDAHVLNYFFFRDGLNVQKVGQYPSLADVSNNEVAVYRKGMKKLDANEFHKAIGLAAHGVGVGSFVYLRRVFERLVYGRFEEFKEAEGWKDESFYGVRMEDKIALLEDHLPEFLIENRKIYSILSVGVHELDEKLCLSWFDVMKHSIIIILEDDKKKKEELERRQAFKKAIGDFSSK</sequence>
<accession>A0A1M6ECZ6</accession>
<dbReference type="OrthoDB" id="981660at2"/>